<keyword evidence="3" id="KW-0520">NAD</keyword>
<dbReference type="Gene3D" id="3.40.50.720">
    <property type="entry name" value="NAD(P)-binding Rossmann-like Domain"/>
    <property type="match status" value="1"/>
</dbReference>
<evidence type="ECO:0000259" key="5">
    <source>
        <dbReference type="Pfam" id="PF01408"/>
    </source>
</evidence>
<dbReference type="InterPro" id="IPR050984">
    <property type="entry name" value="Gfo/Idh/MocA_domain"/>
</dbReference>
<evidence type="ECO:0000256" key="2">
    <source>
        <dbReference type="ARBA" id="ARBA00023002"/>
    </source>
</evidence>
<evidence type="ECO:0000256" key="4">
    <source>
        <dbReference type="SAM" id="MobiDB-lite"/>
    </source>
</evidence>
<protein>
    <submittedName>
        <fullName evidence="7">Putative dehydrogenase</fullName>
    </submittedName>
</protein>
<keyword evidence="2" id="KW-0560">Oxidoreductase</keyword>
<comment type="caution">
    <text evidence="7">The sequence shown here is derived from an EMBL/GenBank/DDBJ whole genome shotgun (WGS) entry which is preliminary data.</text>
</comment>
<dbReference type="SUPFAM" id="SSF51735">
    <property type="entry name" value="NAD(P)-binding Rossmann-fold domains"/>
    <property type="match status" value="1"/>
</dbReference>
<dbReference type="InterPro" id="IPR036291">
    <property type="entry name" value="NAD(P)-bd_dom_sf"/>
</dbReference>
<dbReference type="Pfam" id="PF22725">
    <property type="entry name" value="GFO_IDH_MocA_C3"/>
    <property type="match status" value="1"/>
</dbReference>
<feature type="domain" description="GFO/IDH/MocA-like oxidoreductase" evidence="6">
    <location>
        <begin position="150"/>
        <end position="262"/>
    </location>
</feature>
<dbReference type="Proteomes" id="UP000571817">
    <property type="component" value="Unassembled WGS sequence"/>
</dbReference>
<dbReference type="PANTHER" id="PTHR22604:SF105">
    <property type="entry name" value="TRANS-1,2-DIHYDROBENZENE-1,2-DIOL DEHYDROGENASE"/>
    <property type="match status" value="1"/>
</dbReference>
<dbReference type="InterPro" id="IPR000683">
    <property type="entry name" value="Gfo/Idh/MocA-like_OxRdtase_N"/>
</dbReference>
<dbReference type="RefSeq" id="WP_179479495.1">
    <property type="nucleotide sequence ID" value="NZ_JACCFW010000001.1"/>
</dbReference>
<reference evidence="7 8" key="1">
    <citation type="submission" date="2020-07" db="EMBL/GenBank/DDBJ databases">
        <title>Sequencing the genomes of 1000 actinobacteria strains.</title>
        <authorList>
            <person name="Klenk H.-P."/>
        </authorList>
    </citation>
    <scope>NUCLEOTIDE SEQUENCE [LARGE SCALE GENOMIC DNA]</scope>
    <source>
        <strain evidence="7 8">DSM 29531</strain>
    </source>
</reference>
<feature type="domain" description="Gfo/Idh/MocA-like oxidoreductase N-terminal" evidence="5">
    <location>
        <begin position="21"/>
        <end position="134"/>
    </location>
</feature>
<evidence type="ECO:0000313" key="7">
    <source>
        <dbReference type="EMBL" id="NYJ73937.1"/>
    </source>
</evidence>
<name>A0A853DBG2_9MICO</name>
<evidence type="ECO:0000313" key="8">
    <source>
        <dbReference type="Proteomes" id="UP000571817"/>
    </source>
</evidence>
<proteinExistence type="inferred from homology"/>
<sequence length="347" mass="37032">MSTPSLPAPRTPEPSEAPTLRWGISSTGGIAASMADTLRRHTRQEVVAVSSRSQASADRFAAAWEIPRAHEGLDAMLADDSIDIVYIASPHSQHHADAMAALRAGKHVLVEKAFTRDAAQAREVLDTARAANLIALEAMWTRFLPGSDVIRQLLEDGALGEVRTVLADHGQWFAPDPTHRLYAPELAGGALLDLGVYPLSFADFALPGVERELTASGDLTDTGVDRQVTMTLRSGAAYAALSTTLAARTPTTASISGTLARVELEPDFYLPTRITLISRDGERASYDGGRIRGHQAMAYEAAHLAHLVADGASESPLLPPSATLRVMTLLDRARADVGVVYPGEGDR</sequence>
<comment type="similarity">
    <text evidence="1">Belongs to the Gfo/Idh/MocA family.</text>
</comment>
<evidence type="ECO:0000259" key="6">
    <source>
        <dbReference type="Pfam" id="PF22725"/>
    </source>
</evidence>
<keyword evidence="8" id="KW-1185">Reference proteome</keyword>
<dbReference type="EMBL" id="JACCFW010000001">
    <property type="protein sequence ID" value="NYJ73937.1"/>
    <property type="molecule type" value="Genomic_DNA"/>
</dbReference>
<dbReference type="AlphaFoldDB" id="A0A853DBG2"/>
<dbReference type="PANTHER" id="PTHR22604">
    <property type="entry name" value="OXIDOREDUCTASES"/>
    <property type="match status" value="1"/>
</dbReference>
<dbReference type="Pfam" id="PF01408">
    <property type="entry name" value="GFO_IDH_MocA"/>
    <property type="match status" value="1"/>
</dbReference>
<dbReference type="GO" id="GO:0016491">
    <property type="term" value="F:oxidoreductase activity"/>
    <property type="evidence" value="ECO:0007669"/>
    <property type="project" value="UniProtKB-KW"/>
</dbReference>
<gene>
    <name evidence="7" type="ORF">HNR15_000900</name>
</gene>
<evidence type="ECO:0000256" key="1">
    <source>
        <dbReference type="ARBA" id="ARBA00010928"/>
    </source>
</evidence>
<dbReference type="SUPFAM" id="SSF55347">
    <property type="entry name" value="Glyceraldehyde-3-phosphate dehydrogenase-like, C-terminal domain"/>
    <property type="match status" value="1"/>
</dbReference>
<dbReference type="InterPro" id="IPR055170">
    <property type="entry name" value="GFO_IDH_MocA-like_dom"/>
</dbReference>
<dbReference type="GO" id="GO:0000166">
    <property type="term" value="F:nucleotide binding"/>
    <property type="evidence" value="ECO:0007669"/>
    <property type="project" value="InterPro"/>
</dbReference>
<evidence type="ECO:0000256" key="3">
    <source>
        <dbReference type="ARBA" id="ARBA00023027"/>
    </source>
</evidence>
<organism evidence="7 8">
    <name type="scientific">Allobranchiibius huperziae</name>
    <dbReference type="NCBI Taxonomy" id="1874116"/>
    <lineage>
        <taxon>Bacteria</taxon>
        <taxon>Bacillati</taxon>
        <taxon>Actinomycetota</taxon>
        <taxon>Actinomycetes</taxon>
        <taxon>Micrococcales</taxon>
        <taxon>Dermacoccaceae</taxon>
        <taxon>Allobranchiibius</taxon>
    </lineage>
</organism>
<feature type="region of interest" description="Disordered" evidence="4">
    <location>
        <begin position="1"/>
        <end position="23"/>
    </location>
</feature>
<feature type="compositionally biased region" description="Pro residues" evidence="4">
    <location>
        <begin position="1"/>
        <end position="12"/>
    </location>
</feature>
<accession>A0A853DBG2</accession>
<dbReference type="Gene3D" id="3.30.360.10">
    <property type="entry name" value="Dihydrodipicolinate Reductase, domain 2"/>
    <property type="match status" value="1"/>
</dbReference>